<proteinExistence type="predicted"/>
<evidence type="ECO:0000313" key="5">
    <source>
        <dbReference type="Proteomes" id="UP000326912"/>
    </source>
</evidence>
<dbReference type="InterPro" id="IPR052901">
    <property type="entry name" value="Bact_TGase-like"/>
</dbReference>
<feature type="region of interest" description="Disordered" evidence="1">
    <location>
        <begin position="648"/>
        <end position="679"/>
    </location>
</feature>
<comment type="caution">
    <text evidence="4">The sequence shown here is derived from an EMBL/GenBank/DDBJ whole genome shotgun (WGS) entry which is preliminary data.</text>
</comment>
<dbReference type="SMART" id="SM00460">
    <property type="entry name" value="TGc"/>
    <property type="match status" value="1"/>
</dbReference>
<keyword evidence="5" id="KW-1185">Reference proteome</keyword>
<keyword evidence="2" id="KW-0472">Membrane</keyword>
<evidence type="ECO:0000256" key="2">
    <source>
        <dbReference type="SAM" id="Phobius"/>
    </source>
</evidence>
<keyword evidence="2" id="KW-0812">Transmembrane</keyword>
<feature type="compositionally biased region" description="Low complexity" evidence="1">
    <location>
        <begin position="653"/>
        <end position="673"/>
    </location>
</feature>
<keyword evidence="2" id="KW-1133">Transmembrane helix</keyword>
<feature type="region of interest" description="Disordered" evidence="1">
    <location>
        <begin position="1"/>
        <end position="26"/>
    </location>
</feature>
<gene>
    <name evidence="4" type="ORF">KDW_26060</name>
</gene>
<feature type="transmembrane region" description="Helical" evidence="2">
    <location>
        <begin position="217"/>
        <end position="236"/>
    </location>
</feature>
<dbReference type="PANTHER" id="PTHR42736:SF1">
    <property type="entry name" value="PROTEIN-GLUTAMINE GAMMA-GLUTAMYLTRANSFERASE"/>
    <property type="match status" value="1"/>
</dbReference>
<dbReference type="SUPFAM" id="SSF54001">
    <property type="entry name" value="Cysteine proteinases"/>
    <property type="match status" value="1"/>
</dbReference>
<dbReference type="AlphaFoldDB" id="A0A5J4KG60"/>
<dbReference type="PANTHER" id="PTHR42736">
    <property type="entry name" value="PROTEIN-GLUTAMINE GAMMA-GLUTAMYLTRANSFERASE"/>
    <property type="match status" value="1"/>
</dbReference>
<dbReference type="Proteomes" id="UP000326912">
    <property type="component" value="Unassembled WGS sequence"/>
</dbReference>
<feature type="transmembrane region" description="Helical" evidence="2">
    <location>
        <begin position="687"/>
        <end position="708"/>
    </location>
</feature>
<dbReference type="RefSeq" id="WP_151756348.1">
    <property type="nucleotide sequence ID" value="NZ_BKZW01000001.1"/>
</dbReference>
<evidence type="ECO:0000256" key="1">
    <source>
        <dbReference type="SAM" id="MobiDB-lite"/>
    </source>
</evidence>
<feature type="domain" description="Transglutaminase-like" evidence="3">
    <location>
        <begin position="556"/>
        <end position="627"/>
    </location>
</feature>
<accession>A0A5J4KG60</accession>
<feature type="transmembrane region" description="Helical" evidence="2">
    <location>
        <begin position="115"/>
        <end position="137"/>
    </location>
</feature>
<dbReference type="Pfam" id="PF13559">
    <property type="entry name" value="DUF4129"/>
    <property type="match status" value="1"/>
</dbReference>
<dbReference type="Gene3D" id="3.10.620.30">
    <property type="match status" value="1"/>
</dbReference>
<dbReference type="InterPro" id="IPR002931">
    <property type="entry name" value="Transglutaminase-like"/>
</dbReference>
<evidence type="ECO:0000313" key="4">
    <source>
        <dbReference type="EMBL" id="GER88444.1"/>
    </source>
</evidence>
<reference evidence="4 5" key="1">
    <citation type="submission" date="2019-10" db="EMBL/GenBank/DDBJ databases">
        <title>Dictyobacter vulcani sp. nov., within the class Ktedonobacteria, isolated from soil of volcanic Mt. Zao.</title>
        <authorList>
            <person name="Zheng Y."/>
            <person name="Wang C.M."/>
            <person name="Sakai Y."/>
            <person name="Abe K."/>
            <person name="Yokota A."/>
            <person name="Yabe S."/>
        </authorList>
    </citation>
    <scope>NUCLEOTIDE SEQUENCE [LARGE SCALE GENOMIC DNA]</scope>
    <source>
        <strain evidence="4 5">W12</strain>
    </source>
</reference>
<feature type="transmembrane region" description="Helical" evidence="2">
    <location>
        <begin position="168"/>
        <end position="187"/>
    </location>
</feature>
<dbReference type="InterPro" id="IPR038765">
    <property type="entry name" value="Papain-like_cys_pep_sf"/>
</dbReference>
<dbReference type="EMBL" id="BKZW01000001">
    <property type="protein sequence ID" value="GER88444.1"/>
    <property type="molecule type" value="Genomic_DNA"/>
</dbReference>
<protein>
    <recommendedName>
        <fullName evidence="3">Transglutaminase-like domain-containing protein</fullName>
    </recommendedName>
</protein>
<feature type="transmembrane region" description="Helical" evidence="2">
    <location>
        <begin position="90"/>
        <end position="108"/>
    </location>
</feature>
<feature type="transmembrane region" description="Helical" evidence="2">
    <location>
        <begin position="257"/>
        <end position="279"/>
    </location>
</feature>
<sequence>MHSSLIDSQQRVPEQKGIKQQPGGPDQFSGYSAAPPSMAYPPQHKVSPLMTAIRLCTPQEGWLAFVLLAIMLYCVVAVIVSAGWVHVGAFLYISPIVGLFIGLLVAKLPYMPQALLHLLACLLGHVLAIWITSTYAFHVPPSVVLGGLQVAFTGHMAEESLQTSEMVFFFYLSFLCFFLGYFGSWLIYRARLPWLVGLVYCSIMLVNLNYVLSNYNYLLLVMLGALVLLIARIELASRLVQWSSEGLYTDRDWLRKITARCMQVACLIMLLALPLGWLLPIQDQPASGKVFWDRINATWNAAVTGNLSWQTLHSITTSNSNTTNYFGNQLTISSSVHLPDGEVLFYTSSDQKSHYLESVAFNHFSDNTWTNSSNGFSGTQYPANMRLPQDIDQDPNDIVNTTVTMTQAINGSKNYVFAPAQPLQFNMPTQVYNSGGRGVSTMTAWTQLQPLSAKSKYSVTSALTPQNKITDVPLPQDNSAFWQADRYYYWLNVLYLEQPQNRSAKVEATTRAWTQGATNAYDALKRIESHLNDSRTFTYSVDNPAIPPGKDIADVLLDTHTGYCTYYASAMAIMGRVLNIPTRLVTGFSSGKYDATRKGWSVSGSDAHSWVQAYFPGNGWIDFDPTPGFSPQSQTAAKTALPTVTPTKVASVTPTPKAQPTKTAQQASQKQQSTPPPDHTDMLTSSVIWISLGILLCAIIFFVSTIVIKRRREYEVSVSRFFWRACRVAAWAGLGPKSWQTPYEYATMLSQHLERKEPALWHLTDLFVRERWGAPQQVPQEQDAVTIERTWPSLRSMLVRLFFLRKKK</sequence>
<feature type="transmembrane region" description="Helical" evidence="2">
    <location>
        <begin position="62"/>
        <end position="84"/>
    </location>
</feature>
<organism evidence="4 5">
    <name type="scientific">Dictyobacter vulcani</name>
    <dbReference type="NCBI Taxonomy" id="2607529"/>
    <lineage>
        <taxon>Bacteria</taxon>
        <taxon>Bacillati</taxon>
        <taxon>Chloroflexota</taxon>
        <taxon>Ktedonobacteria</taxon>
        <taxon>Ktedonobacterales</taxon>
        <taxon>Dictyobacteraceae</taxon>
        <taxon>Dictyobacter</taxon>
    </lineage>
</organism>
<dbReference type="InterPro" id="IPR025403">
    <property type="entry name" value="TgpA-like_C"/>
</dbReference>
<dbReference type="Pfam" id="PF01841">
    <property type="entry name" value="Transglut_core"/>
    <property type="match status" value="1"/>
</dbReference>
<evidence type="ECO:0000259" key="3">
    <source>
        <dbReference type="SMART" id="SM00460"/>
    </source>
</evidence>
<feature type="transmembrane region" description="Helical" evidence="2">
    <location>
        <begin position="194"/>
        <end position="211"/>
    </location>
</feature>
<feature type="compositionally biased region" description="Polar residues" evidence="1">
    <location>
        <begin position="1"/>
        <end position="12"/>
    </location>
</feature>
<name>A0A5J4KG60_9CHLR</name>